<keyword evidence="7 12" id="KW-1133">Transmembrane helix</keyword>
<dbReference type="GO" id="GO:0015031">
    <property type="term" value="P:protein transport"/>
    <property type="evidence" value="ECO:0007669"/>
    <property type="project" value="UniProtKB-KW"/>
</dbReference>
<feature type="transmembrane region" description="Helical" evidence="12">
    <location>
        <begin position="36"/>
        <end position="58"/>
    </location>
</feature>
<keyword evidence="6 10" id="KW-0812">Transmembrane</keyword>
<dbReference type="Gene3D" id="3.30.420.270">
    <property type="match status" value="1"/>
</dbReference>
<dbReference type="Proteomes" id="UP000681356">
    <property type="component" value="Unassembled WGS sequence"/>
</dbReference>
<evidence type="ECO:0000256" key="8">
    <source>
        <dbReference type="ARBA" id="ARBA00023136"/>
    </source>
</evidence>
<dbReference type="InterPro" id="IPR003400">
    <property type="entry name" value="ExbD"/>
</dbReference>
<evidence type="ECO:0000256" key="5">
    <source>
        <dbReference type="ARBA" id="ARBA00022618"/>
    </source>
</evidence>
<keyword evidence="14" id="KW-1185">Reference proteome</keyword>
<accession>A0A8J7WEU5</accession>
<dbReference type="PANTHER" id="PTHR30558">
    <property type="entry name" value="EXBD MEMBRANE COMPONENT OF PMF-DRIVEN MACROMOLECULE IMPORT SYSTEM"/>
    <property type="match status" value="1"/>
</dbReference>
<keyword evidence="10" id="KW-0813">Transport</keyword>
<keyword evidence="8 12" id="KW-0472">Membrane</keyword>
<dbReference type="RefSeq" id="WP_212537455.1">
    <property type="nucleotide sequence ID" value="NZ_JAGTUU010000006.1"/>
</dbReference>
<evidence type="ECO:0000256" key="2">
    <source>
        <dbReference type="ARBA" id="ARBA00005811"/>
    </source>
</evidence>
<evidence type="ECO:0000256" key="6">
    <source>
        <dbReference type="ARBA" id="ARBA00022692"/>
    </source>
</evidence>
<evidence type="ECO:0000256" key="1">
    <source>
        <dbReference type="ARBA" id="ARBA00004162"/>
    </source>
</evidence>
<sequence>MGAGVMKSGGGGGSRRRRRRRSGGSSPMSEINVTPFVDVMLVLLIIFMVAAPLLTVGVPVELPKTAAQALPSETEEPLTVTLAADGTVLIQTTEIARDDLVPRLRAIATERADDRVYLRADGSVPYEQVAQIMGALNAGGFSSIGLVTDVGGPALNGRDR</sequence>
<evidence type="ECO:0000256" key="3">
    <source>
        <dbReference type="ARBA" id="ARBA00022475"/>
    </source>
</evidence>
<proteinExistence type="inferred from homology"/>
<dbReference type="AlphaFoldDB" id="A0A8J7WEU5"/>
<keyword evidence="10" id="KW-0653">Protein transport</keyword>
<dbReference type="EMBL" id="JAGTUU010000006">
    <property type="protein sequence ID" value="MBS0125487.1"/>
    <property type="molecule type" value="Genomic_DNA"/>
</dbReference>
<keyword evidence="3" id="KW-1003">Cell membrane</keyword>
<keyword evidence="4" id="KW-0997">Cell inner membrane</keyword>
<evidence type="ECO:0000256" key="9">
    <source>
        <dbReference type="ARBA" id="ARBA00023306"/>
    </source>
</evidence>
<dbReference type="GO" id="GO:0005886">
    <property type="term" value="C:plasma membrane"/>
    <property type="evidence" value="ECO:0007669"/>
    <property type="project" value="UniProtKB-SubCell"/>
</dbReference>
<feature type="compositionally biased region" description="Gly residues" evidence="11">
    <location>
        <begin position="1"/>
        <end position="13"/>
    </location>
</feature>
<dbReference type="GO" id="GO:0051301">
    <property type="term" value="P:cell division"/>
    <property type="evidence" value="ECO:0007669"/>
    <property type="project" value="UniProtKB-KW"/>
</dbReference>
<organism evidence="13 14">
    <name type="scientific">Thetidibacter halocola</name>
    <dbReference type="NCBI Taxonomy" id="2827239"/>
    <lineage>
        <taxon>Bacteria</taxon>
        <taxon>Pseudomonadati</taxon>
        <taxon>Pseudomonadota</taxon>
        <taxon>Alphaproteobacteria</taxon>
        <taxon>Rhodobacterales</taxon>
        <taxon>Roseobacteraceae</taxon>
        <taxon>Thetidibacter</taxon>
    </lineage>
</organism>
<comment type="similarity">
    <text evidence="2 10">Belongs to the ExbD/TolR family.</text>
</comment>
<reference evidence="13" key="1">
    <citation type="submission" date="2021-04" db="EMBL/GenBank/DDBJ databases">
        <authorList>
            <person name="Yoon J."/>
        </authorList>
    </citation>
    <scope>NUCLEOTIDE SEQUENCE</scope>
    <source>
        <strain evidence="13">KMU-90</strain>
    </source>
</reference>
<evidence type="ECO:0000256" key="7">
    <source>
        <dbReference type="ARBA" id="ARBA00022989"/>
    </source>
</evidence>
<evidence type="ECO:0000313" key="14">
    <source>
        <dbReference type="Proteomes" id="UP000681356"/>
    </source>
</evidence>
<evidence type="ECO:0000256" key="10">
    <source>
        <dbReference type="RuleBase" id="RU003879"/>
    </source>
</evidence>
<dbReference type="Pfam" id="PF02472">
    <property type="entry name" value="ExbD"/>
    <property type="match status" value="1"/>
</dbReference>
<evidence type="ECO:0000256" key="12">
    <source>
        <dbReference type="SAM" id="Phobius"/>
    </source>
</evidence>
<dbReference type="NCBIfam" id="TIGR02801">
    <property type="entry name" value="tolR"/>
    <property type="match status" value="1"/>
</dbReference>
<evidence type="ECO:0000313" key="13">
    <source>
        <dbReference type="EMBL" id="MBS0125487.1"/>
    </source>
</evidence>
<name>A0A8J7WEU5_9RHOB</name>
<gene>
    <name evidence="13" type="primary">tolR</name>
    <name evidence="13" type="ORF">KB874_15470</name>
</gene>
<comment type="subcellular location">
    <subcellularLocation>
        <location evidence="1">Cell membrane</location>
        <topology evidence="1">Single-pass membrane protein</topology>
    </subcellularLocation>
    <subcellularLocation>
        <location evidence="10">Cell membrane</location>
        <topology evidence="10">Single-pass type II membrane protein</topology>
    </subcellularLocation>
</comment>
<evidence type="ECO:0000256" key="4">
    <source>
        <dbReference type="ARBA" id="ARBA00022519"/>
    </source>
</evidence>
<evidence type="ECO:0000256" key="11">
    <source>
        <dbReference type="SAM" id="MobiDB-lite"/>
    </source>
</evidence>
<feature type="region of interest" description="Disordered" evidence="11">
    <location>
        <begin position="1"/>
        <end position="28"/>
    </location>
</feature>
<protein>
    <submittedName>
        <fullName evidence="13">Protein TolR</fullName>
    </submittedName>
</protein>
<dbReference type="InterPro" id="IPR014168">
    <property type="entry name" value="Tol-Pal_TolR"/>
</dbReference>
<dbReference type="PANTHER" id="PTHR30558:SF7">
    <property type="entry name" value="TOL-PAL SYSTEM PROTEIN TOLR"/>
    <property type="match status" value="1"/>
</dbReference>
<keyword evidence="9" id="KW-0131">Cell cycle</keyword>
<comment type="caution">
    <text evidence="13">The sequence shown here is derived from an EMBL/GenBank/DDBJ whole genome shotgun (WGS) entry which is preliminary data.</text>
</comment>
<dbReference type="GO" id="GO:0022857">
    <property type="term" value="F:transmembrane transporter activity"/>
    <property type="evidence" value="ECO:0007669"/>
    <property type="project" value="InterPro"/>
</dbReference>
<keyword evidence="5" id="KW-0132">Cell division</keyword>